<organism evidence="2 3">
    <name type="scientific">Phytophthora oleae</name>
    <dbReference type="NCBI Taxonomy" id="2107226"/>
    <lineage>
        <taxon>Eukaryota</taxon>
        <taxon>Sar</taxon>
        <taxon>Stramenopiles</taxon>
        <taxon>Oomycota</taxon>
        <taxon>Peronosporomycetes</taxon>
        <taxon>Peronosporales</taxon>
        <taxon>Peronosporaceae</taxon>
        <taxon>Phytophthora</taxon>
    </lineage>
</organism>
<keyword evidence="3" id="KW-1185">Reference proteome</keyword>
<feature type="region of interest" description="Disordered" evidence="1">
    <location>
        <begin position="1"/>
        <end position="20"/>
    </location>
</feature>
<proteinExistence type="predicted"/>
<name>A0ABD3F6A1_9STRA</name>
<dbReference type="EMBL" id="JBIMZQ010000032">
    <property type="protein sequence ID" value="KAL3662385.1"/>
    <property type="molecule type" value="Genomic_DNA"/>
</dbReference>
<comment type="caution">
    <text evidence="2">The sequence shown here is derived from an EMBL/GenBank/DDBJ whole genome shotgun (WGS) entry which is preliminary data.</text>
</comment>
<accession>A0ABD3F6A1</accession>
<dbReference type="AlphaFoldDB" id="A0ABD3F6A1"/>
<sequence length="142" mass="16296">MMPSKPRSNSRNTCSEHEDVERGIIDDEVVEIPLDSDQLINEQLYRIPEKLQRNAIASNAARPRVRLLYNDESVRDRFCANAQRLLVTALEEPANSTSARIARKALCYRNVVERLDGVNPHDPAFDVSAFFGVEWTRRDRNN</sequence>
<evidence type="ECO:0000313" key="2">
    <source>
        <dbReference type="EMBL" id="KAL3662385.1"/>
    </source>
</evidence>
<evidence type="ECO:0000313" key="3">
    <source>
        <dbReference type="Proteomes" id="UP001632037"/>
    </source>
</evidence>
<evidence type="ECO:0000256" key="1">
    <source>
        <dbReference type="SAM" id="MobiDB-lite"/>
    </source>
</evidence>
<gene>
    <name evidence="2" type="ORF">V7S43_012712</name>
</gene>
<dbReference type="Proteomes" id="UP001632037">
    <property type="component" value="Unassembled WGS sequence"/>
</dbReference>
<protein>
    <submittedName>
        <fullName evidence="2">Uncharacterized protein</fullName>
    </submittedName>
</protein>
<reference evidence="2 3" key="1">
    <citation type="submission" date="2024-09" db="EMBL/GenBank/DDBJ databases">
        <title>Genome sequencing and assembly of Phytophthora oleae, isolate VK10A, causative agent of rot of olive drupes.</title>
        <authorList>
            <person name="Conti Taguali S."/>
            <person name="Riolo M."/>
            <person name="La Spada F."/>
            <person name="Cacciola S.O."/>
            <person name="Dionisio G."/>
        </authorList>
    </citation>
    <scope>NUCLEOTIDE SEQUENCE [LARGE SCALE GENOMIC DNA]</scope>
    <source>
        <strain evidence="2 3">VK10A</strain>
    </source>
</reference>
<feature type="compositionally biased region" description="Polar residues" evidence="1">
    <location>
        <begin position="1"/>
        <end position="13"/>
    </location>
</feature>